<keyword evidence="5" id="KW-1185">Reference proteome</keyword>
<evidence type="ECO:0000313" key="5">
    <source>
        <dbReference type="Proteomes" id="UP000521922"/>
    </source>
</evidence>
<dbReference type="AlphaFoldDB" id="A0A7Y9DQV1"/>
<dbReference type="PRINTS" id="PR00508">
    <property type="entry name" value="S21N4MTFRASE"/>
</dbReference>
<dbReference type="GO" id="GO:0003677">
    <property type="term" value="F:DNA binding"/>
    <property type="evidence" value="ECO:0007669"/>
    <property type="project" value="InterPro"/>
</dbReference>
<reference evidence="4 5" key="1">
    <citation type="submission" date="2020-07" db="EMBL/GenBank/DDBJ databases">
        <title>Sequencing the genomes of 1000 actinobacteria strains.</title>
        <authorList>
            <person name="Klenk H.-P."/>
        </authorList>
    </citation>
    <scope>NUCLEOTIDE SEQUENCE [LARGE SCALE GENOMIC DNA]</scope>
    <source>
        <strain evidence="4 5">DSM 7487</strain>
    </source>
</reference>
<proteinExistence type="predicted"/>
<keyword evidence="2" id="KW-0808">Transferase</keyword>
<dbReference type="Pfam" id="PF01555">
    <property type="entry name" value="N6_N4_Mtase"/>
    <property type="match status" value="1"/>
</dbReference>
<keyword evidence="1 4" id="KW-0489">Methyltransferase</keyword>
<evidence type="ECO:0000256" key="2">
    <source>
        <dbReference type="ARBA" id="ARBA00022679"/>
    </source>
</evidence>
<dbReference type="InterPro" id="IPR029063">
    <property type="entry name" value="SAM-dependent_MTases_sf"/>
</dbReference>
<protein>
    <submittedName>
        <fullName evidence="4">DNA modification methylase</fullName>
    </submittedName>
</protein>
<evidence type="ECO:0000256" key="1">
    <source>
        <dbReference type="ARBA" id="ARBA00022603"/>
    </source>
</evidence>
<dbReference type="Gene3D" id="3.40.50.150">
    <property type="entry name" value="Vaccinia Virus protein VP39"/>
    <property type="match status" value="1"/>
</dbReference>
<dbReference type="Proteomes" id="UP000521922">
    <property type="component" value="Unassembled WGS sequence"/>
</dbReference>
<evidence type="ECO:0000313" key="4">
    <source>
        <dbReference type="EMBL" id="NYD25003.1"/>
    </source>
</evidence>
<sequence>MKPRILSSCPPGGTVLDPFAGTGRSLTVAIDNDRNGVGFEISDDFINACRTNVAASLARAEARA</sequence>
<dbReference type="GO" id="GO:0032259">
    <property type="term" value="P:methylation"/>
    <property type="evidence" value="ECO:0007669"/>
    <property type="project" value="UniProtKB-KW"/>
</dbReference>
<dbReference type="InterPro" id="IPR002941">
    <property type="entry name" value="DNA_methylase_N4/N6"/>
</dbReference>
<gene>
    <name evidence="4" type="ORF">BJ968_004543</name>
</gene>
<evidence type="ECO:0000259" key="3">
    <source>
        <dbReference type="Pfam" id="PF01555"/>
    </source>
</evidence>
<dbReference type="EMBL" id="JACCBB010000001">
    <property type="protein sequence ID" value="NYD25003.1"/>
    <property type="molecule type" value="Genomic_DNA"/>
</dbReference>
<dbReference type="SUPFAM" id="SSF53335">
    <property type="entry name" value="S-adenosyl-L-methionine-dependent methyltransferases"/>
    <property type="match status" value="1"/>
</dbReference>
<name>A0A7Y9DQV1_9ACTN</name>
<organism evidence="4 5">
    <name type="scientific">Kineococcus aurantiacus</name>
    <dbReference type="NCBI Taxonomy" id="37633"/>
    <lineage>
        <taxon>Bacteria</taxon>
        <taxon>Bacillati</taxon>
        <taxon>Actinomycetota</taxon>
        <taxon>Actinomycetes</taxon>
        <taxon>Kineosporiales</taxon>
        <taxon>Kineosporiaceae</taxon>
        <taxon>Kineococcus</taxon>
    </lineage>
</organism>
<feature type="domain" description="DNA methylase N-4/N-6" evidence="3">
    <location>
        <begin position="1"/>
        <end position="48"/>
    </location>
</feature>
<accession>A0A7Y9DQV1</accession>
<dbReference type="GO" id="GO:0008170">
    <property type="term" value="F:N-methyltransferase activity"/>
    <property type="evidence" value="ECO:0007669"/>
    <property type="project" value="InterPro"/>
</dbReference>
<comment type="caution">
    <text evidence="4">The sequence shown here is derived from an EMBL/GenBank/DDBJ whole genome shotgun (WGS) entry which is preliminary data.</text>
</comment>
<dbReference type="InterPro" id="IPR001091">
    <property type="entry name" value="RM_Methyltransferase"/>
</dbReference>